<keyword evidence="2" id="KW-0560">Oxidoreductase</keyword>
<dbReference type="SUPFAM" id="SSF51735">
    <property type="entry name" value="NAD(P)-binding Rossmann-fold domains"/>
    <property type="match status" value="1"/>
</dbReference>
<comment type="similarity">
    <text evidence="1">Belongs to the short-chain dehydrogenases/reductases (SDR) family.</text>
</comment>
<dbReference type="RefSeq" id="WP_119357816.1">
    <property type="nucleotide sequence ID" value="NZ_BJXM01000021.1"/>
</dbReference>
<dbReference type="PANTHER" id="PTHR42879:SF2">
    <property type="entry name" value="3-OXOACYL-[ACYL-CARRIER-PROTEIN] REDUCTASE FABG"/>
    <property type="match status" value="1"/>
</dbReference>
<dbReference type="Pfam" id="PF13561">
    <property type="entry name" value="adh_short_C2"/>
    <property type="match status" value="1"/>
</dbReference>
<dbReference type="CDD" id="cd05233">
    <property type="entry name" value="SDR_c"/>
    <property type="match status" value="1"/>
</dbReference>
<dbReference type="PANTHER" id="PTHR42879">
    <property type="entry name" value="3-OXOACYL-(ACYL-CARRIER-PROTEIN) REDUCTASE"/>
    <property type="match status" value="1"/>
</dbReference>
<evidence type="ECO:0000256" key="1">
    <source>
        <dbReference type="ARBA" id="ARBA00006484"/>
    </source>
</evidence>
<comment type="caution">
    <text evidence="2">The sequence shown here is derived from an EMBL/GenBank/DDBJ whole genome shotgun (WGS) entry which is preliminary data.</text>
</comment>
<dbReference type="EC" id="1.1.1.100" evidence="2"/>
<organism evidence="2 3">
    <name type="scientific">Meiothermus granaticius NBRC 107808</name>
    <dbReference type="NCBI Taxonomy" id="1227551"/>
    <lineage>
        <taxon>Bacteria</taxon>
        <taxon>Thermotogati</taxon>
        <taxon>Deinococcota</taxon>
        <taxon>Deinococci</taxon>
        <taxon>Thermales</taxon>
        <taxon>Thermaceae</taxon>
        <taxon>Meiothermus</taxon>
    </lineage>
</organism>
<dbReference type="GO" id="GO:0004316">
    <property type="term" value="F:3-oxoacyl-[acyl-carrier-protein] reductase (NADPH) activity"/>
    <property type="evidence" value="ECO:0007669"/>
    <property type="project" value="UniProtKB-EC"/>
</dbReference>
<dbReference type="OrthoDB" id="9803333at2"/>
<protein>
    <submittedName>
        <fullName evidence="2">3-oxoacyl-[acyl-carrier-protein] reductase FabG</fullName>
        <ecNumber evidence="2">1.1.1.100</ecNumber>
    </submittedName>
</protein>
<dbReference type="InterPro" id="IPR002347">
    <property type="entry name" value="SDR_fam"/>
</dbReference>
<dbReference type="Gene3D" id="3.40.50.720">
    <property type="entry name" value="NAD(P)-binding Rossmann-like Domain"/>
    <property type="match status" value="1"/>
</dbReference>
<sequence length="248" mass="26690">MQIRFDHKTVLVTGAAHGFGRAIAHRFARLGASVWAWDLNAEELQETRAQAEGRCEVRRVDVTDPQAVQEAAQEAGAVDILVNNAGGVLGQVGKPLETVTPKEWNDILAVNLSAAFYTSQAVAPGMKQRRWGRIINISSGAGLGPSLTGIQAYASAKAGLVNLTRQLCHELGPFNITVNCIAPGFVRSNPTTERQWQSYGEEGQRRLLENIALKRLGTAQNIADGVLFFASELADWVSGQVLSVDGGK</sequence>
<keyword evidence="3" id="KW-1185">Reference proteome</keyword>
<name>A0A399FA35_9DEIN</name>
<evidence type="ECO:0000313" key="2">
    <source>
        <dbReference type="EMBL" id="RIH91772.1"/>
    </source>
</evidence>
<reference evidence="2 3" key="1">
    <citation type="submission" date="2018-08" db="EMBL/GenBank/DDBJ databases">
        <title>Meiothermus granaticius genome AF-68 sequencing project.</title>
        <authorList>
            <person name="Da Costa M.S."/>
            <person name="Albuquerque L."/>
            <person name="Raposo P."/>
            <person name="Froufe H.J.C."/>
            <person name="Barroso C.S."/>
            <person name="Egas C."/>
        </authorList>
    </citation>
    <scope>NUCLEOTIDE SEQUENCE [LARGE SCALE GENOMIC DNA]</scope>
    <source>
        <strain evidence="2 3">AF-68</strain>
    </source>
</reference>
<dbReference type="FunFam" id="3.40.50.720:FF:000084">
    <property type="entry name" value="Short-chain dehydrogenase reductase"/>
    <property type="match status" value="1"/>
</dbReference>
<dbReference type="AlphaFoldDB" id="A0A399FA35"/>
<evidence type="ECO:0000313" key="3">
    <source>
        <dbReference type="Proteomes" id="UP000266178"/>
    </source>
</evidence>
<proteinExistence type="inferred from homology"/>
<dbReference type="Proteomes" id="UP000266178">
    <property type="component" value="Unassembled WGS sequence"/>
</dbReference>
<dbReference type="PRINTS" id="PR00081">
    <property type="entry name" value="GDHRDH"/>
</dbReference>
<dbReference type="InterPro" id="IPR050259">
    <property type="entry name" value="SDR"/>
</dbReference>
<dbReference type="EMBL" id="QWLB01000033">
    <property type="protein sequence ID" value="RIH91772.1"/>
    <property type="molecule type" value="Genomic_DNA"/>
</dbReference>
<dbReference type="PRINTS" id="PR00080">
    <property type="entry name" value="SDRFAMILY"/>
</dbReference>
<dbReference type="InterPro" id="IPR036291">
    <property type="entry name" value="NAD(P)-bd_dom_sf"/>
</dbReference>
<accession>A0A399FA35</accession>
<gene>
    <name evidence="2" type="primary">fabG_2</name>
    <name evidence="2" type="ORF">Mgrana_02349</name>
</gene>